<protein>
    <submittedName>
        <fullName evidence="1">Uncharacterized protein</fullName>
    </submittedName>
</protein>
<keyword evidence="2" id="KW-1185">Reference proteome</keyword>
<accession>A0ABQ2D0Q5</accession>
<sequence length="158" mass="17586">MNTPDYSLNFSAYEWEELCEAPVLAGITVMDAHPSGWLGSLEELRSLKACLAPVPDDHSLIVEVKKSILAQDLIGPERQKSFAEIRERTLQVLRNLSAVLPDRLDEPSQTAYLQFIKNLMERVADAAREGGILGSQTQNISPQERAVIEELSRALDPE</sequence>
<comment type="caution">
    <text evidence="1">The sequence shown here is derived from an EMBL/GenBank/DDBJ whole genome shotgun (WGS) entry which is preliminary data.</text>
</comment>
<reference evidence="2" key="1">
    <citation type="journal article" date="2019" name="Int. J. Syst. Evol. Microbiol.">
        <title>The Global Catalogue of Microorganisms (GCM) 10K type strain sequencing project: providing services to taxonomists for standard genome sequencing and annotation.</title>
        <authorList>
            <consortium name="The Broad Institute Genomics Platform"/>
            <consortium name="The Broad Institute Genome Sequencing Center for Infectious Disease"/>
            <person name="Wu L."/>
            <person name="Ma J."/>
        </authorList>
    </citation>
    <scope>NUCLEOTIDE SEQUENCE [LARGE SCALE GENOMIC DNA]</scope>
    <source>
        <strain evidence="2">JCM 14370</strain>
    </source>
</reference>
<proteinExistence type="predicted"/>
<dbReference type="RefSeq" id="WP_189003266.1">
    <property type="nucleotide sequence ID" value="NZ_BMOD01000010.1"/>
</dbReference>
<gene>
    <name evidence="1" type="ORF">GCM10008938_27370</name>
</gene>
<evidence type="ECO:0000313" key="2">
    <source>
        <dbReference type="Proteomes" id="UP000632222"/>
    </source>
</evidence>
<dbReference type="Proteomes" id="UP000632222">
    <property type="component" value="Unassembled WGS sequence"/>
</dbReference>
<evidence type="ECO:0000313" key="1">
    <source>
        <dbReference type="EMBL" id="GGJ39886.1"/>
    </source>
</evidence>
<dbReference type="EMBL" id="BMOD01000010">
    <property type="protein sequence ID" value="GGJ39886.1"/>
    <property type="molecule type" value="Genomic_DNA"/>
</dbReference>
<name>A0ABQ2D0Q5_9DEIO</name>
<organism evidence="1 2">
    <name type="scientific">Deinococcus roseus</name>
    <dbReference type="NCBI Taxonomy" id="392414"/>
    <lineage>
        <taxon>Bacteria</taxon>
        <taxon>Thermotogati</taxon>
        <taxon>Deinococcota</taxon>
        <taxon>Deinococci</taxon>
        <taxon>Deinococcales</taxon>
        <taxon>Deinococcaceae</taxon>
        <taxon>Deinococcus</taxon>
    </lineage>
</organism>